<dbReference type="EMBL" id="CM040997">
    <property type="protein sequence ID" value="MCJ8746332.1"/>
    <property type="molecule type" value="Genomic_DNA"/>
</dbReference>
<evidence type="ECO:0000313" key="2">
    <source>
        <dbReference type="Proteomes" id="UP000830395"/>
    </source>
</evidence>
<proteinExistence type="predicted"/>
<organism evidence="1 2">
    <name type="scientific">Pangasius djambal</name>
    <dbReference type="NCBI Taxonomy" id="1691987"/>
    <lineage>
        <taxon>Eukaryota</taxon>
        <taxon>Metazoa</taxon>
        <taxon>Chordata</taxon>
        <taxon>Craniata</taxon>
        <taxon>Vertebrata</taxon>
        <taxon>Euteleostomi</taxon>
        <taxon>Actinopterygii</taxon>
        <taxon>Neopterygii</taxon>
        <taxon>Teleostei</taxon>
        <taxon>Ostariophysi</taxon>
        <taxon>Siluriformes</taxon>
        <taxon>Pangasiidae</taxon>
        <taxon>Pangasius</taxon>
    </lineage>
</organism>
<reference evidence="1" key="1">
    <citation type="submission" date="2020-02" db="EMBL/GenBank/DDBJ databases">
        <title>Genome sequencing of the panga catfish, Pangasius djambal.</title>
        <authorList>
            <person name="Wen M."/>
            <person name="Zahm M."/>
            <person name="Roques C."/>
            <person name="Cabau C."/>
            <person name="Klopp C."/>
            <person name="Donnadieu C."/>
            <person name="Jouanno E."/>
            <person name="Avarre J.-C."/>
            <person name="Campet M."/>
            <person name="Ha T."/>
            <person name="Dugue R."/>
            <person name="Lampietro C."/>
            <person name="Louis A."/>
            <person name="Herpin A."/>
            <person name="Echchiki A."/>
            <person name="Berthelot C."/>
            <person name="Parey E."/>
            <person name="Roest-Crollius H."/>
            <person name="Braasch I."/>
            <person name="Postlethwait J.H."/>
            <person name="Bobe J."/>
            <person name="Montfort J."/>
            <person name="Bouchez O."/>
            <person name="Begum T."/>
            <person name="Schartl M."/>
            <person name="Gustiano R."/>
            <person name="Guiguen Y."/>
        </authorList>
    </citation>
    <scope>NUCLEOTIDE SEQUENCE</scope>
    <source>
        <strain evidence="1">Pdj_M5554</strain>
    </source>
</reference>
<sequence>NTQHEKIKDFKAHVRNYRHKQEVARLFQTAVHKGPVYFPMFVFLDYLRSPNQAKPLIGFDMVTMFITPEKIGAFYLCHVCEEQLSTGDVLHLCSDQHYFRYLAYTNPELLRFAWLNDSCSYLQSSASKDYTTNGSGNLRVFELPKMMLRKCKKLPYHQVMSVFSKTDKLLERIQG</sequence>
<gene>
    <name evidence="1" type="ORF">PDJAM_G00140590</name>
</gene>
<evidence type="ECO:0000313" key="1">
    <source>
        <dbReference type="EMBL" id="MCJ8746332.1"/>
    </source>
</evidence>
<feature type="non-terminal residue" evidence="1">
    <location>
        <position position="1"/>
    </location>
</feature>
<accession>A0ACC5ZFG1</accession>
<dbReference type="Proteomes" id="UP000830395">
    <property type="component" value="Chromosome 23"/>
</dbReference>
<name>A0ACC5ZFG1_9TELE</name>
<comment type="caution">
    <text evidence="1">The sequence shown here is derived from an EMBL/GenBank/DDBJ whole genome shotgun (WGS) entry which is preliminary data.</text>
</comment>
<protein>
    <submittedName>
        <fullName evidence="1">Uncharacterized protein</fullName>
    </submittedName>
</protein>
<keyword evidence="2" id="KW-1185">Reference proteome</keyword>